<feature type="domain" description="YjeF N-terminal" evidence="21">
    <location>
        <begin position="8"/>
        <end position="214"/>
    </location>
</feature>
<dbReference type="HAMAP" id="MF_01966">
    <property type="entry name" value="NADHX_epimerase"/>
    <property type="match status" value="1"/>
</dbReference>
<dbReference type="InterPro" id="IPR030677">
    <property type="entry name" value="Nnr"/>
</dbReference>
<evidence type="ECO:0000256" key="15">
    <source>
        <dbReference type="ARBA" id="ARBA00048238"/>
    </source>
</evidence>
<keyword evidence="8 17" id="KW-0521">NADP</keyword>
<evidence type="ECO:0000259" key="21">
    <source>
        <dbReference type="PROSITE" id="PS51385"/>
    </source>
</evidence>
<feature type="binding site" evidence="17">
    <location>
        <position position="355"/>
    </location>
    <ligand>
        <name>(6S)-NADPHX</name>
        <dbReference type="ChEBI" id="CHEBI:64076"/>
    </ligand>
</feature>
<dbReference type="GO" id="GO:0046872">
    <property type="term" value="F:metal ion binding"/>
    <property type="evidence" value="ECO:0007669"/>
    <property type="project" value="UniProtKB-UniRule"/>
</dbReference>
<evidence type="ECO:0000256" key="4">
    <source>
        <dbReference type="ARBA" id="ARBA00009524"/>
    </source>
</evidence>
<dbReference type="InterPro" id="IPR017953">
    <property type="entry name" value="Carbohydrate_kinase_pred_CS"/>
</dbReference>
<dbReference type="EMBL" id="NBIU01000038">
    <property type="protein sequence ID" value="PZT47371.1"/>
    <property type="molecule type" value="Genomic_DNA"/>
</dbReference>
<comment type="catalytic activity">
    <reaction evidence="2 18 19">
        <text>(6R)-NADPHX = (6S)-NADPHX</text>
        <dbReference type="Rhea" id="RHEA:32227"/>
        <dbReference type="ChEBI" id="CHEBI:64076"/>
        <dbReference type="ChEBI" id="CHEBI:64077"/>
        <dbReference type="EC" id="5.1.99.6"/>
    </reaction>
</comment>
<evidence type="ECO:0000256" key="18">
    <source>
        <dbReference type="HAMAP-Rule" id="MF_01966"/>
    </source>
</evidence>
<gene>
    <name evidence="18" type="primary">nnrE</name>
    <name evidence="17" type="synonym">nnrD</name>
    <name evidence="22" type="ORF">B6S12_09375</name>
</gene>
<evidence type="ECO:0000256" key="8">
    <source>
        <dbReference type="ARBA" id="ARBA00022857"/>
    </source>
</evidence>
<dbReference type="GO" id="GO:0005524">
    <property type="term" value="F:ATP binding"/>
    <property type="evidence" value="ECO:0007669"/>
    <property type="project" value="UniProtKB-UniRule"/>
</dbReference>
<dbReference type="PROSITE" id="PS51385">
    <property type="entry name" value="YJEF_N"/>
    <property type="match status" value="1"/>
</dbReference>
<evidence type="ECO:0000256" key="19">
    <source>
        <dbReference type="PIRNR" id="PIRNR017184"/>
    </source>
</evidence>
<comment type="cofactor">
    <cofactor evidence="17">
        <name>Mg(2+)</name>
        <dbReference type="ChEBI" id="CHEBI:18420"/>
    </cofactor>
</comment>
<keyword evidence="7 17" id="KW-0067">ATP-binding</keyword>
<comment type="catalytic activity">
    <reaction evidence="1 18 19">
        <text>(6R)-NADHX = (6S)-NADHX</text>
        <dbReference type="Rhea" id="RHEA:32215"/>
        <dbReference type="ChEBI" id="CHEBI:64074"/>
        <dbReference type="ChEBI" id="CHEBI:64075"/>
        <dbReference type="EC" id="5.1.99.6"/>
    </reaction>
</comment>
<comment type="similarity">
    <text evidence="3 19">In the N-terminal section; belongs to the NnrE/AIBP family.</text>
</comment>
<dbReference type="GO" id="GO:0052855">
    <property type="term" value="F:ADP-dependent NAD(P)H-hydrate dehydratase activity"/>
    <property type="evidence" value="ECO:0007669"/>
    <property type="project" value="UniProtKB-UniRule"/>
</dbReference>
<evidence type="ECO:0000256" key="3">
    <source>
        <dbReference type="ARBA" id="ARBA00006001"/>
    </source>
</evidence>
<dbReference type="EC" id="5.1.99.6" evidence="19"/>
<comment type="function">
    <text evidence="18">Catalyzes the epimerization of the S- and R-forms of NAD(P)HX, a damaged form of NAD(P)H that is a result of enzymatic or heat-dependent hydration. This is a prerequisite for the S-specific NAD(P)H-hydrate dehydratase to allow the repair of both epimers of NAD(P)HX.</text>
</comment>
<dbReference type="AlphaFoldDB" id="A0A2W6MTT5"/>
<feature type="domain" description="YjeF C-terminal" evidence="20">
    <location>
        <begin position="222"/>
        <end position="482"/>
    </location>
</feature>
<evidence type="ECO:0000256" key="11">
    <source>
        <dbReference type="ARBA" id="ARBA00023235"/>
    </source>
</evidence>
<evidence type="ECO:0000256" key="13">
    <source>
        <dbReference type="ARBA" id="ARBA00023268"/>
    </source>
</evidence>
<comment type="subunit">
    <text evidence="17">Homotetramer.</text>
</comment>
<evidence type="ECO:0000313" key="23">
    <source>
        <dbReference type="Proteomes" id="UP000249746"/>
    </source>
</evidence>
<dbReference type="EC" id="4.2.1.136" evidence="19"/>
<comment type="similarity">
    <text evidence="4 19">In the C-terminal section; belongs to the NnrD/CARKD family.</text>
</comment>
<sequence>MKNLYFDTRELDLRATQNFSLPPMLLMENAARGMEVFLKKYFKRGQKVLIVCGSGDNGADGLALARMLCSSFKIFLYLPLSLKSELAKLQMERLSNLKEHFTLLEKCENLSHQDYDIVLDCLFGVGLKGDLNKELLNLLKVLNNLKAIKISCDVPSGIKSCGTPQNLDGKPLAFLADYTLCMGAFKLSLFSDLAKDFVGKIKCLSLGIPRKIYETHSSFKLLEKKDFKPPIRTKNLCNKGSFGHLATFVGENSNAPILATSAAFKIGSGLCTLIHKTPLQFPLELMQNQNLPKNTTAMLIGMGLGKEENSKNIQDTLKILKANLHLPVVLDADIFYHKDFKEILQNAKYPILTPHIKEFSHLLTLINIQTNLQEILENKIHFAQTFLQNFPHCILVLKGANTLIVTKENIFINPLGNNSLAKGGSGDVLAGLISGLLAQGYSPINASIQGVLAHALSAKNFTKKYANFSLTPLDLISQIRYL</sequence>
<feature type="binding site" evidence="17">
    <location>
        <position position="303"/>
    </location>
    <ligand>
        <name>(6S)-NADPHX</name>
        <dbReference type="ChEBI" id="CHEBI:64076"/>
    </ligand>
</feature>
<dbReference type="PROSITE" id="PS01050">
    <property type="entry name" value="YJEF_C_2"/>
    <property type="match status" value="1"/>
</dbReference>
<dbReference type="GO" id="GO:0052856">
    <property type="term" value="F:NAD(P)HX epimerase activity"/>
    <property type="evidence" value="ECO:0007669"/>
    <property type="project" value="UniProtKB-UniRule"/>
</dbReference>
<keyword evidence="5 18" id="KW-0479">Metal-binding</keyword>
<dbReference type="Pfam" id="PF01256">
    <property type="entry name" value="Carb_kinase"/>
    <property type="match status" value="1"/>
</dbReference>
<evidence type="ECO:0000313" key="22">
    <source>
        <dbReference type="EMBL" id="PZT47371.1"/>
    </source>
</evidence>
<keyword evidence="10 17" id="KW-0520">NAD</keyword>
<comment type="caution">
    <text evidence="18">Lacks conserved residue(s) required for the propagation of feature annotation.</text>
</comment>
<keyword evidence="11 18" id="KW-0413">Isomerase</keyword>
<protein>
    <recommendedName>
        <fullName evidence="19">Bifunctional NAD(P)H-hydrate repair enzyme</fullName>
    </recommendedName>
    <alternativeName>
        <fullName evidence="19">Nicotinamide nucleotide repair protein</fullName>
    </alternativeName>
    <domain>
        <recommendedName>
            <fullName evidence="19">ADP-dependent (S)-NAD(P)H-hydrate dehydratase</fullName>
            <ecNumber evidence="19">4.2.1.136</ecNumber>
        </recommendedName>
        <alternativeName>
            <fullName evidence="19">ADP-dependent NAD(P)HX dehydratase</fullName>
        </alternativeName>
    </domain>
    <domain>
        <recommendedName>
            <fullName evidence="19">NAD(P)H-hydrate epimerase</fullName>
            <ecNumber evidence="19">5.1.99.6</ecNumber>
        </recommendedName>
    </domain>
</protein>
<evidence type="ECO:0000256" key="10">
    <source>
        <dbReference type="ARBA" id="ARBA00023027"/>
    </source>
</evidence>
<dbReference type="Gene3D" id="3.40.1190.20">
    <property type="match status" value="1"/>
</dbReference>
<comment type="similarity">
    <text evidence="18">Belongs to the NnrE/AIBP family.</text>
</comment>
<evidence type="ECO:0000256" key="5">
    <source>
        <dbReference type="ARBA" id="ARBA00022723"/>
    </source>
</evidence>
<feature type="binding site" evidence="18">
    <location>
        <begin position="56"/>
        <end position="60"/>
    </location>
    <ligand>
        <name>(6S)-NADPHX</name>
        <dbReference type="ChEBI" id="CHEBI:64076"/>
    </ligand>
</feature>
<evidence type="ECO:0000256" key="17">
    <source>
        <dbReference type="HAMAP-Rule" id="MF_01965"/>
    </source>
</evidence>
<feature type="binding site" evidence="17">
    <location>
        <position position="255"/>
    </location>
    <ligand>
        <name>(6S)-NADPHX</name>
        <dbReference type="ChEBI" id="CHEBI:64076"/>
    </ligand>
</feature>
<comment type="cofactor">
    <cofactor evidence="18 19">
        <name>K(+)</name>
        <dbReference type="ChEBI" id="CHEBI:29103"/>
    </cofactor>
    <text evidence="18 19">Binds 1 potassium ion per subunit.</text>
</comment>
<keyword evidence="23" id="KW-1185">Reference proteome</keyword>
<name>A0A2W6MTT5_9HELI</name>
<evidence type="ECO:0000259" key="20">
    <source>
        <dbReference type="PROSITE" id="PS51383"/>
    </source>
</evidence>
<proteinExistence type="inferred from homology"/>
<feature type="binding site" evidence="18">
    <location>
        <position position="153"/>
    </location>
    <ligand>
        <name>(6S)-NADPHX</name>
        <dbReference type="ChEBI" id="CHEBI:64076"/>
    </ligand>
</feature>
<feature type="binding site" evidence="18">
    <location>
        <position position="57"/>
    </location>
    <ligand>
        <name>K(+)</name>
        <dbReference type="ChEBI" id="CHEBI:29103"/>
    </ligand>
</feature>
<dbReference type="PANTHER" id="PTHR12592:SF0">
    <property type="entry name" value="ATP-DEPENDENT (S)-NAD(P)H-HYDRATE DEHYDRATASE"/>
    <property type="match status" value="1"/>
</dbReference>
<evidence type="ECO:0000256" key="16">
    <source>
        <dbReference type="ARBA" id="ARBA00049209"/>
    </source>
</evidence>
<evidence type="ECO:0000256" key="2">
    <source>
        <dbReference type="ARBA" id="ARBA00000909"/>
    </source>
</evidence>
<comment type="caution">
    <text evidence="22">The sequence shown here is derived from an EMBL/GenBank/DDBJ whole genome shotgun (WGS) entry which is preliminary data.</text>
</comment>
<comment type="function">
    <text evidence="17">Catalyzes the dehydration of the S-form of NAD(P)HX at the expense of ADP, which is converted to AMP. Together with NAD(P)HX epimerase, which catalyzes the epimerization of the S- and R-forms, the enzyme allows the repair of both epimers of NAD(P)HX, a damaged form of NAD(P)H that is a result of enzymatic or heat-dependent hydration.</text>
</comment>
<evidence type="ECO:0000256" key="7">
    <source>
        <dbReference type="ARBA" id="ARBA00022840"/>
    </source>
</evidence>
<organism evidence="22 23">
    <name type="scientific">Helicobacter valdiviensis</name>
    <dbReference type="NCBI Taxonomy" id="1458358"/>
    <lineage>
        <taxon>Bacteria</taxon>
        <taxon>Pseudomonadati</taxon>
        <taxon>Campylobacterota</taxon>
        <taxon>Epsilonproteobacteria</taxon>
        <taxon>Campylobacterales</taxon>
        <taxon>Helicobacteraceae</taxon>
        <taxon>Helicobacter</taxon>
    </lineage>
</organism>
<dbReference type="GO" id="GO:0046496">
    <property type="term" value="P:nicotinamide nucleotide metabolic process"/>
    <property type="evidence" value="ECO:0007669"/>
    <property type="project" value="UniProtKB-UniRule"/>
</dbReference>
<dbReference type="InterPro" id="IPR036652">
    <property type="entry name" value="YjeF_N_dom_sf"/>
</dbReference>
<dbReference type="InterPro" id="IPR029056">
    <property type="entry name" value="Ribokinase-like"/>
</dbReference>
<dbReference type="NCBIfam" id="TIGR00197">
    <property type="entry name" value="yjeF_nterm"/>
    <property type="match status" value="1"/>
</dbReference>
<accession>A0A2W6MTT5</accession>
<keyword evidence="13" id="KW-0511">Multifunctional enzyme</keyword>
<dbReference type="OrthoDB" id="9806925at2"/>
<evidence type="ECO:0000256" key="6">
    <source>
        <dbReference type="ARBA" id="ARBA00022741"/>
    </source>
</evidence>
<feature type="binding site" evidence="18">
    <location>
        <position position="120"/>
    </location>
    <ligand>
        <name>K(+)</name>
        <dbReference type="ChEBI" id="CHEBI:29103"/>
    </ligand>
</feature>
<dbReference type="HAMAP" id="MF_01965">
    <property type="entry name" value="NADHX_dehydratase"/>
    <property type="match status" value="1"/>
</dbReference>
<comment type="function">
    <text evidence="14 19">Bifunctional enzyme that catalyzes the epimerization of the S- and R-forms of NAD(P)HX and the dehydration of the S-form of NAD(P)HX at the expense of ADP, which is converted to AMP. This allows the repair of both epimers of NAD(P)HX, a damaged form of NAD(P)H that is a result of enzymatic or heat-dependent hydration.</text>
</comment>
<dbReference type="CDD" id="cd01171">
    <property type="entry name" value="YXKO-related"/>
    <property type="match status" value="1"/>
</dbReference>
<dbReference type="NCBIfam" id="TIGR00196">
    <property type="entry name" value="yjeF_cterm"/>
    <property type="match status" value="1"/>
</dbReference>
<feature type="binding site" evidence="17">
    <location>
        <position position="426"/>
    </location>
    <ligand>
        <name>AMP</name>
        <dbReference type="ChEBI" id="CHEBI:456215"/>
    </ligand>
</feature>
<feature type="binding site" evidence="17">
    <location>
        <position position="427"/>
    </location>
    <ligand>
        <name>(6S)-NADPHX</name>
        <dbReference type="ChEBI" id="CHEBI:64076"/>
    </ligand>
</feature>
<dbReference type="SUPFAM" id="SSF53613">
    <property type="entry name" value="Ribokinase-like"/>
    <property type="match status" value="1"/>
</dbReference>
<reference evidence="22 23" key="1">
    <citation type="submission" date="2017-03" db="EMBL/GenBank/DDBJ databases">
        <title>Genomic and clinical evidence uncovers the enterohepatic species Helicobacter valdiviensis as a potential human intestinal pathogen.</title>
        <authorList>
            <person name="Fresia P."/>
            <person name="Jara R."/>
            <person name="Sierra R."/>
            <person name="Ferres I."/>
            <person name="Greif G."/>
            <person name="Iraola G."/>
            <person name="Collado L."/>
        </authorList>
    </citation>
    <scope>NUCLEOTIDE SEQUENCE [LARGE SCALE GENOMIC DNA]</scope>
    <source>
        <strain evidence="22 23">WBE14</strain>
    </source>
</reference>
<evidence type="ECO:0000256" key="1">
    <source>
        <dbReference type="ARBA" id="ARBA00000013"/>
    </source>
</evidence>
<dbReference type="InterPro" id="IPR000631">
    <property type="entry name" value="CARKD"/>
</dbReference>
<evidence type="ECO:0000256" key="9">
    <source>
        <dbReference type="ARBA" id="ARBA00022958"/>
    </source>
</evidence>
<dbReference type="RefSeq" id="WP_111230538.1">
    <property type="nucleotide sequence ID" value="NZ_NBIU01000038.1"/>
</dbReference>
<dbReference type="PIRSF" id="PIRSF017184">
    <property type="entry name" value="Nnr"/>
    <property type="match status" value="1"/>
</dbReference>
<evidence type="ECO:0000256" key="14">
    <source>
        <dbReference type="ARBA" id="ARBA00025153"/>
    </source>
</evidence>
<keyword evidence="6 17" id="KW-0547">Nucleotide-binding</keyword>
<dbReference type="Proteomes" id="UP000249746">
    <property type="component" value="Unassembled WGS sequence"/>
</dbReference>
<dbReference type="GO" id="GO:0110051">
    <property type="term" value="P:metabolite repair"/>
    <property type="evidence" value="ECO:0007669"/>
    <property type="project" value="TreeGrafter"/>
</dbReference>
<dbReference type="Gene3D" id="3.40.50.10260">
    <property type="entry name" value="YjeF N-terminal domain"/>
    <property type="match status" value="1"/>
</dbReference>
<keyword evidence="9 18" id="KW-0630">Potassium</keyword>
<feature type="binding site" evidence="17">
    <location>
        <begin position="398"/>
        <end position="402"/>
    </location>
    <ligand>
        <name>AMP</name>
        <dbReference type="ChEBI" id="CHEBI:456215"/>
    </ligand>
</feature>
<comment type="similarity">
    <text evidence="17">Belongs to the NnrD/CARKD family.</text>
</comment>
<dbReference type="SUPFAM" id="SSF64153">
    <property type="entry name" value="YjeF N-terminal domain-like"/>
    <property type="match status" value="1"/>
</dbReference>
<evidence type="ECO:0000256" key="12">
    <source>
        <dbReference type="ARBA" id="ARBA00023239"/>
    </source>
</evidence>
<comment type="catalytic activity">
    <reaction evidence="15 17 19">
        <text>(6S)-NADHX + ADP = AMP + phosphate + NADH + H(+)</text>
        <dbReference type="Rhea" id="RHEA:32223"/>
        <dbReference type="ChEBI" id="CHEBI:15378"/>
        <dbReference type="ChEBI" id="CHEBI:43474"/>
        <dbReference type="ChEBI" id="CHEBI:57945"/>
        <dbReference type="ChEBI" id="CHEBI:64074"/>
        <dbReference type="ChEBI" id="CHEBI:456215"/>
        <dbReference type="ChEBI" id="CHEBI:456216"/>
        <dbReference type="EC" id="4.2.1.136"/>
    </reaction>
</comment>
<dbReference type="PROSITE" id="PS51383">
    <property type="entry name" value="YJEF_C_3"/>
    <property type="match status" value="1"/>
</dbReference>
<feature type="binding site" evidence="18">
    <location>
        <begin position="124"/>
        <end position="130"/>
    </location>
    <ligand>
        <name>(6S)-NADPHX</name>
        <dbReference type="ChEBI" id="CHEBI:64076"/>
    </ligand>
</feature>
<feature type="binding site" evidence="18">
    <location>
        <position position="156"/>
    </location>
    <ligand>
        <name>K(+)</name>
        <dbReference type="ChEBI" id="CHEBI:29103"/>
    </ligand>
</feature>
<keyword evidence="12 17" id="KW-0456">Lyase</keyword>
<dbReference type="InterPro" id="IPR004443">
    <property type="entry name" value="YjeF_N_dom"/>
</dbReference>
<dbReference type="PANTHER" id="PTHR12592">
    <property type="entry name" value="ATP-DEPENDENT (S)-NAD(P)H-HYDRATE DEHYDRATASE FAMILY MEMBER"/>
    <property type="match status" value="1"/>
</dbReference>
<dbReference type="Pfam" id="PF03853">
    <property type="entry name" value="YjeF_N"/>
    <property type="match status" value="1"/>
</dbReference>
<comment type="catalytic activity">
    <reaction evidence="16 17 19">
        <text>(6S)-NADPHX + ADP = AMP + phosphate + NADPH + H(+)</text>
        <dbReference type="Rhea" id="RHEA:32235"/>
        <dbReference type="ChEBI" id="CHEBI:15378"/>
        <dbReference type="ChEBI" id="CHEBI:43474"/>
        <dbReference type="ChEBI" id="CHEBI:57783"/>
        <dbReference type="ChEBI" id="CHEBI:64076"/>
        <dbReference type="ChEBI" id="CHEBI:456215"/>
        <dbReference type="ChEBI" id="CHEBI:456216"/>
        <dbReference type="EC" id="4.2.1.136"/>
    </reaction>
</comment>